<dbReference type="InterPro" id="IPR039261">
    <property type="entry name" value="FNR_nucleotide-bd"/>
</dbReference>
<dbReference type="RefSeq" id="WP_091538762.1">
    <property type="nucleotide sequence ID" value="NZ_FMUS01000001.1"/>
</dbReference>
<dbReference type="GO" id="GO:0016491">
    <property type="term" value="F:oxidoreductase activity"/>
    <property type="evidence" value="ECO:0007669"/>
    <property type="project" value="InterPro"/>
</dbReference>
<dbReference type="Pfam" id="PF00970">
    <property type="entry name" value="FAD_binding_6"/>
    <property type="match status" value="1"/>
</dbReference>
<dbReference type="PROSITE" id="PS51384">
    <property type="entry name" value="FAD_FR"/>
    <property type="match status" value="1"/>
</dbReference>
<dbReference type="PANTHER" id="PTHR47354:SF5">
    <property type="entry name" value="PROTEIN RFBI"/>
    <property type="match status" value="1"/>
</dbReference>
<dbReference type="AlphaFoldDB" id="A0A1G5AGW3"/>
<dbReference type="SUPFAM" id="SSF52343">
    <property type="entry name" value="Ferredoxin reductase-like, C-terminal NADP-linked domain"/>
    <property type="match status" value="1"/>
</dbReference>
<comment type="cofactor">
    <cofactor evidence="1">
        <name>FAD</name>
        <dbReference type="ChEBI" id="CHEBI:57692"/>
    </cofactor>
    <text evidence="1">Binds 1 FAD per subunit.</text>
</comment>
<dbReference type="CDD" id="cd00322">
    <property type="entry name" value="FNR_like"/>
    <property type="match status" value="1"/>
</dbReference>
<dbReference type="GO" id="GO:0006221">
    <property type="term" value="P:pyrimidine nucleotide biosynthetic process"/>
    <property type="evidence" value="ECO:0007669"/>
    <property type="project" value="InterPro"/>
</dbReference>
<reference evidence="3 4" key="1">
    <citation type="submission" date="2016-10" db="EMBL/GenBank/DDBJ databases">
        <authorList>
            <person name="de Groot N.N."/>
        </authorList>
    </citation>
    <scope>NUCLEOTIDE SEQUENCE [LARGE SCALE GENOMIC DNA]</scope>
    <source>
        <strain evidence="3 4">DSM 18978</strain>
    </source>
</reference>
<feature type="binding site" evidence="1">
    <location>
        <begin position="55"/>
        <end position="58"/>
    </location>
    <ligand>
        <name>FAD</name>
        <dbReference type="ChEBI" id="CHEBI:57692"/>
    </ligand>
</feature>
<protein>
    <submittedName>
        <fullName evidence="3">Ferredoxin-NADP reductase</fullName>
    </submittedName>
</protein>
<dbReference type="PRINTS" id="PR00410">
    <property type="entry name" value="PHEHYDRXLASE"/>
</dbReference>
<evidence type="ECO:0000259" key="2">
    <source>
        <dbReference type="PROSITE" id="PS51384"/>
    </source>
</evidence>
<keyword evidence="1" id="KW-0285">Flavoprotein</keyword>
<dbReference type="OrthoDB" id="9801223at2"/>
<dbReference type="GO" id="GO:0050660">
    <property type="term" value="F:flavin adenine dinucleotide binding"/>
    <property type="evidence" value="ECO:0007669"/>
    <property type="project" value="InterPro"/>
</dbReference>
<dbReference type="InterPro" id="IPR017938">
    <property type="entry name" value="Riboflavin_synthase-like_b-brl"/>
</dbReference>
<dbReference type="SUPFAM" id="SSF63380">
    <property type="entry name" value="Riboflavin synthase domain-like"/>
    <property type="match status" value="1"/>
</dbReference>
<evidence type="ECO:0000256" key="1">
    <source>
        <dbReference type="PIRSR" id="PIRSR006816-1"/>
    </source>
</evidence>
<feature type="domain" description="FAD-binding FR-type" evidence="2">
    <location>
        <begin position="2"/>
        <end position="103"/>
    </location>
</feature>
<dbReference type="GO" id="GO:0051537">
    <property type="term" value="F:2 iron, 2 sulfur cluster binding"/>
    <property type="evidence" value="ECO:0007669"/>
    <property type="project" value="InterPro"/>
</dbReference>
<organism evidence="3 4">
    <name type="scientific">Alkaliphilus peptidifermentans DSM 18978</name>
    <dbReference type="NCBI Taxonomy" id="1120976"/>
    <lineage>
        <taxon>Bacteria</taxon>
        <taxon>Bacillati</taxon>
        <taxon>Bacillota</taxon>
        <taxon>Clostridia</taxon>
        <taxon>Peptostreptococcales</taxon>
        <taxon>Natronincolaceae</taxon>
        <taxon>Alkaliphilus</taxon>
    </lineage>
</organism>
<dbReference type="InterPro" id="IPR050415">
    <property type="entry name" value="MRET"/>
</dbReference>
<dbReference type="EMBL" id="FMUS01000001">
    <property type="protein sequence ID" value="SCX77079.1"/>
    <property type="molecule type" value="Genomic_DNA"/>
</dbReference>
<gene>
    <name evidence="3" type="ORF">SAMN03080606_00127</name>
</gene>
<name>A0A1G5AGW3_9FIRM</name>
<dbReference type="PIRSF" id="PIRSF006816">
    <property type="entry name" value="Cyc3_hyd_g"/>
    <property type="match status" value="1"/>
</dbReference>
<dbReference type="Pfam" id="PF00175">
    <property type="entry name" value="NAD_binding_1"/>
    <property type="match status" value="1"/>
</dbReference>
<dbReference type="InterPro" id="IPR008333">
    <property type="entry name" value="Cbr1-like_FAD-bd_dom"/>
</dbReference>
<dbReference type="PANTHER" id="PTHR47354">
    <property type="entry name" value="NADH OXIDOREDUCTASE HCR"/>
    <property type="match status" value="1"/>
</dbReference>
<dbReference type="Gene3D" id="3.40.50.80">
    <property type="entry name" value="Nucleotide-binding domain of ferredoxin-NADP reductase (FNR) module"/>
    <property type="match status" value="1"/>
</dbReference>
<dbReference type="InterPro" id="IPR017927">
    <property type="entry name" value="FAD-bd_FR_type"/>
</dbReference>
<dbReference type="InterPro" id="IPR012165">
    <property type="entry name" value="Cyt_c3_hydrogenase_gsu"/>
</dbReference>
<keyword evidence="1" id="KW-0274">FAD</keyword>
<dbReference type="Proteomes" id="UP000198636">
    <property type="component" value="Unassembled WGS sequence"/>
</dbReference>
<evidence type="ECO:0000313" key="4">
    <source>
        <dbReference type="Proteomes" id="UP000198636"/>
    </source>
</evidence>
<proteinExistence type="predicted"/>
<evidence type="ECO:0000313" key="3">
    <source>
        <dbReference type="EMBL" id="SCX77079.1"/>
    </source>
</evidence>
<keyword evidence="4" id="KW-1185">Reference proteome</keyword>
<dbReference type="STRING" id="1120976.SAMN03080606_00127"/>
<dbReference type="Gene3D" id="2.40.30.10">
    <property type="entry name" value="Translation factors"/>
    <property type="match status" value="1"/>
</dbReference>
<sequence>MNFVTQAEVIEVIEHSKDIREYVLRLEKERKYNPGSFVQLTLDLVTASDIWPDSRTFSIASYEKGLMRFIIKNVGLYTSRIFNELNIGDRCTIKYPFGDLFNKKIENERHLFIAGGVGITPYFSLIKYFELKGLSKNIHLFYSVRFFDDLLHYESLKNTLGKNMEVFVTREKIDNCYNSRISIDDISRVADKETNIYICGSKTFNSDYKELLIKNGYTKIYMDEWE</sequence>
<dbReference type="InterPro" id="IPR001433">
    <property type="entry name" value="OxRdtase_FAD/NAD-bd"/>
</dbReference>
<accession>A0A1G5AGW3</accession>